<dbReference type="SUPFAM" id="SSF50978">
    <property type="entry name" value="WD40 repeat-like"/>
    <property type="match status" value="1"/>
</dbReference>
<dbReference type="InterPro" id="IPR015943">
    <property type="entry name" value="WD40/YVTN_repeat-like_dom_sf"/>
</dbReference>
<dbReference type="Pfam" id="PF00400">
    <property type="entry name" value="WD40"/>
    <property type="match status" value="7"/>
</dbReference>
<evidence type="ECO:0000313" key="5">
    <source>
        <dbReference type="Proteomes" id="UP000054485"/>
    </source>
</evidence>
<feature type="repeat" description="WD" evidence="3">
    <location>
        <begin position="96"/>
        <end position="137"/>
    </location>
</feature>
<dbReference type="EMBL" id="KN835480">
    <property type="protein sequence ID" value="KIK37021.1"/>
    <property type="molecule type" value="Genomic_DNA"/>
</dbReference>
<dbReference type="Proteomes" id="UP000054485">
    <property type="component" value="Unassembled WGS sequence"/>
</dbReference>
<dbReference type="OrthoDB" id="674604at2759"/>
<dbReference type="InterPro" id="IPR036322">
    <property type="entry name" value="WD40_repeat_dom_sf"/>
</dbReference>
<name>A0A0D0A635_9AGAM</name>
<evidence type="ECO:0000313" key="4">
    <source>
        <dbReference type="EMBL" id="KIK37021.1"/>
    </source>
</evidence>
<evidence type="ECO:0000256" key="3">
    <source>
        <dbReference type="PROSITE-ProRule" id="PRU00221"/>
    </source>
</evidence>
<dbReference type="PROSITE" id="PS50082">
    <property type="entry name" value="WD_REPEATS_2"/>
    <property type="match status" value="5"/>
</dbReference>
<dbReference type="PROSITE" id="PS00678">
    <property type="entry name" value="WD_REPEATS_1"/>
    <property type="match status" value="4"/>
</dbReference>
<dbReference type="PANTHER" id="PTHR19848:SF8">
    <property type="entry name" value="F-BOX AND WD REPEAT DOMAIN CONTAINING 7"/>
    <property type="match status" value="1"/>
</dbReference>
<dbReference type="InterPro" id="IPR020472">
    <property type="entry name" value="WD40_PAC1"/>
</dbReference>
<dbReference type="AlphaFoldDB" id="A0A0D0A635"/>
<evidence type="ECO:0000256" key="2">
    <source>
        <dbReference type="ARBA" id="ARBA00022737"/>
    </source>
</evidence>
<feature type="repeat" description="WD" evidence="3">
    <location>
        <begin position="11"/>
        <end position="52"/>
    </location>
</feature>
<sequence length="318" mass="35155">MTTTATPNQSLRGHTNQVRGVVHLPDARQVITCSLDGSMRLWDLERGINVWVSYHVYDAKVWSMALSPNGKTIASGCDDDKVRLWNVETREVFAEWAGHGHVVSALCWSGNGEQVLSGSWDGTARVWNVKTGETVLTIETEHRHVFAVIYSPDATKIATGGFDENAVKIWDAKTGELVDTLKHLIQVWSLAWTSDGKKLFSGSHGSIGIFDTTTWQQIAVLEGHTHLVYAITLFQNQRFLASASADNTTRLWNLDTNLQVGPLLQHEDFVRCAALSVDGTVLVTGCQDSKLYTMESRTTALCLSAFLGAGLRKPQRQR</sequence>
<dbReference type="PROSITE" id="PS50294">
    <property type="entry name" value="WD_REPEATS_REGION"/>
    <property type="match status" value="4"/>
</dbReference>
<keyword evidence="2" id="KW-0677">Repeat</keyword>
<evidence type="ECO:0000256" key="1">
    <source>
        <dbReference type="ARBA" id="ARBA00022574"/>
    </source>
</evidence>
<dbReference type="PANTHER" id="PTHR19848">
    <property type="entry name" value="WD40 REPEAT PROTEIN"/>
    <property type="match status" value="1"/>
</dbReference>
<dbReference type="PRINTS" id="PR00320">
    <property type="entry name" value="GPROTEINBRPT"/>
</dbReference>
<dbReference type="STRING" id="930992.A0A0D0A635"/>
<keyword evidence="5" id="KW-1185">Reference proteome</keyword>
<evidence type="ECO:0008006" key="6">
    <source>
        <dbReference type="Google" id="ProtNLM"/>
    </source>
</evidence>
<dbReference type="InterPro" id="IPR019775">
    <property type="entry name" value="WD40_repeat_CS"/>
</dbReference>
<keyword evidence="1 3" id="KW-0853">WD repeat</keyword>
<feature type="repeat" description="WD" evidence="3">
    <location>
        <begin position="221"/>
        <end position="256"/>
    </location>
</feature>
<feature type="repeat" description="WD" evidence="3">
    <location>
        <begin position="138"/>
        <end position="180"/>
    </location>
</feature>
<dbReference type="Gene3D" id="2.130.10.10">
    <property type="entry name" value="YVTN repeat-like/Quinoprotein amine dehydrogenase"/>
    <property type="match status" value="3"/>
</dbReference>
<feature type="repeat" description="WD" evidence="3">
    <location>
        <begin position="54"/>
        <end position="95"/>
    </location>
</feature>
<proteinExistence type="predicted"/>
<reference evidence="4 5" key="1">
    <citation type="submission" date="2014-04" db="EMBL/GenBank/DDBJ databases">
        <authorList>
            <consortium name="DOE Joint Genome Institute"/>
            <person name="Kuo A."/>
            <person name="Ruytinx J."/>
            <person name="Rineau F."/>
            <person name="Colpaert J."/>
            <person name="Kohler A."/>
            <person name="Nagy L.G."/>
            <person name="Floudas D."/>
            <person name="Copeland A."/>
            <person name="Barry K.W."/>
            <person name="Cichocki N."/>
            <person name="Veneault-Fourrey C."/>
            <person name="LaButti K."/>
            <person name="Lindquist E.A."/>
            <person name="Lipzen A."/>
            <person name="Lundell T."/>
            <person name="Morin E."/>
            <person name="Murat C."/>
            <person name="Sun H."/>
            <person name="Tunlid A."/>
            <person name="Henrissat B."/>
            <person name="Grigoriev I.V."/>
            <person name="Hibbett D.S."/>
            <person name="Martin F."/>
            <person name="Nordberg H.P."/>
            <person name="Cantor M.N."/>
            <person name="Hua S.X."/>
        </authorList>
    </citation>
    <scope>NUCLEOTIDE SEQUENCE [LARGE SCALE GENOMIC DNA]</scope>
    <source>
        <strain evidence="4 5">UH-Slu-Lm8-n1</strain>
    </source>
</reference>
<reference evidence="5" key="2">
    <citation type="submission" date="2015-01" db="EMBL/GenBank/DDBJ databases">
        <title>Evolutionary Origins and Diversification of the Mycorrhizal Mutualists.</title>
        <authorList>
            <consortium name="DOE Joint Genome Institute"/>
            <consortium name="Mycorrhizal Genomics Consortium"/>
            <person name="Kohler A."/>
            <person name="Kuo A."/>
            <person name="Nagy L.G."/>
            <person name="Floudas D."/>
            <person name="Copeland A."/>
            <person name="Barry K.W."/>
            <person name="Cichocki N."/>
            <person name="Veneault-Fourrey C."/>
            <person name="LaButti K."/>
            <person name="Lindquist E.A."/>
            <person name="Lipzen A."/>
            <person name="Lundell T."/>
            <person name="Morin E."/>
            <person name="Murat C."/>
            <person name="Riley R."/>
            <person name="Ohm R."/>
            <person name="Sun H."/>
            <person name="Tunlid A."/>
            <person name="Henrissat B."/>
            <person name="Grigoriev I.V."/>
            <person name="Hibbett D.S."/>
            <person name="Martin F."/>
        </authorList>
    </citation>
    <scope>NUCLEOTIDE SEQUENCE [LARGE SCALE GENOMIC DNA]</scope>
    <source>
        <strain evidence="5">UH-Slu-Lm8-n1</strain>
    </source>
</reference>
<dbReference type="InParanoid" id="A0A0D0A635"/>
<dbReference type="SMART" id="SM00320">
    <property type="entry name" value="WD40"/>
    <property type="match status" value="7"/>
</dbReference>
<gene>
    <name evidence="4" type="ORF">CY34DRAFT_93469</name>
</gene>
<dbReference type="HOGENOM" id="CLU_000288_57_33_1"/>
<protein>
    <recommendedName>
        <fullName evidence="6">WD40 repeat-like protein</fullName>
    </recommendedName>
</protein>
<dbReference type="InterPro" id="IPR001680">
    <property type="entry name" value="WD40_rpt"/>
</dbReference>
<dbReference type="CDD" id="cd00200">
    <property type="entry name" value="WD40"/>
    <property type="match status" value="1"/>
</dbReference>
<organism evidence="4 5">
    <name type="scientific">Suillus luteus UH-Slu-Lm8-n1</name>
    <dbReference type="NCBI Taxonomy" id="930992"/>
    <lineage>
        <taxon>Eukaryota</taxon>
        <taxon>Fungi</taxon>
        <taxon>Dikarya</taxon>
        <taxon>Basidiomycota</taxon>
        <taxon>Agaricomycotina</taxon>
        <taxon>Agaricomycetes</taxon>
        <taxon>Agaricomycetidae</taxon>
        <taxon>Boletales</taxon>
        <taxon>Suillineae</taxon>
        <taxon>Suillaceae</taxon>
        <taxon>Suillus</taxon>
    </lineage>
</organism>
<accession>A0A0D0A635</accession>